<name>A0A8S0PZP1_OLEEU</name>
<reference evidence="1 2" key="1">
    <citation type="submission" date="2019-12" db="EMBL/GenBank/DDBJ databases">
        <authorList>
            <person name="Alioto T."/>
            <person name="Alioto T."/>
            <person name="Gomez Garrido J."/>
        </authorList>
    </citation>
    <scope>NUCLEOTIDE SEQUENCE [LARGE SCALE GENOMIC DNA]</scope>
</reference>
<dbReference type="Gramene" id="OE9A095896T1">
    <property type="protein sequence ID" value="OE9A095896C1"/>
    <property type="gene ID" value="OE9A095896"/>
</dbReference>
<keyword evidence="2" id="KW-1185">Reference proteome</keyword>
<accession>A0A8S0PZP1</accession>
<dbReference type="OrthoDB" id="1901794at2759"/>
<dbReference type="Proteomes" id="UP000594638">
    <property type="component" value="Unassembled WGS sequence"/>
</dbReference>
<organism evidence="1 2">
    <name type="scientific">Olea europaea subsp. europaea</name>
    <dbReference type="NCBI Taxonomy" id="158383"/>
    <lineage>
        <taxon>Eukaryota</taxon>
        <taxon>Viridiplantae</taxon>
        <taxon>Streptophyta</taxon>
        <taxon>Embryophyta</taxon>
        <taxon>Tracheophyta</taxon>
        <taxon>Spermatophyta</taxon>
        <taxon>Magnoliopsida</taxon>
        <taxon>eudicotyledons</taxon>
        <taxon>Gunneridae</taxon>
        <taxon>Pentapetalae</taxon>
        <taxon>asterids</taxon>
        <taxon>lamiids</taxon>
        <taxon>Lamiales</taxon>
        <taxon>Oleaceae</taxon>
        <taxon>Oleeae</taxon>
        <taxon>Olea</taxon>
    </lineage>
</organism>
<dbReference type="AlphaFoldDB" id="A0A8S0PZP1"/>
<sequence>MVRDEIGKWIVDIARKKKGDNGMDEVVAAIETLGERFLIMEKMMDMAREVEYMPMQMELKKTKLILESHQRIVEAFANVISDRKTKKTKQMSTPHY</sequence>
<evidence type="ECO:0000313" key="1">
    <source>
        <dbReference type="EMBL" id="CAA2958275.1"/>
    </source>
</evidence>
<proteinExistence type="predicted"/>
<dbReference type="EMBL" id="CACTIH010000262">
    <property type="protein sequence ID" value="CAA2958275.1"/>
    <property type="molecule type" value="Genomic_DNA"/>
</dbReference>
<evidence type="ECO:0000313" key="2">
    <source>
        <dbReference type="Proteomes" id="UP000594638"/>
    </source>
</evidence>
<protein>
    <submittedName>
        <fullName evidence="1">Uncharacterized protein</fullName>
    </submittedName>
</protein>
<comment type="caution">
    <text evidence="1">The sequence shown here is derived from an EMBL/GenBank/DDBJ whole genome shotgun (WGS) entry which is preliminary data.</text>
</comment>
<gene>
    <name evidence="1" type="ORF">OLEA9_A095896</name>
</gene>